<feature type="domain" description="Methyltransferase" evidence="7">
    <location>
        <begin position="245"/>
        <end position="311"/>
    </location>
</feature>
<organism evidence="8 9">
    <name type="scientific">Megasphaera intestinihominis</name>
    <dbReference type="NCBI Taxonomy" id="3133159"/>
    <lineage>
        <taxon>Bacteria</taxon>
        <taxon>Bacillati</taxon>
        <taxon>Bacillota</taxon>
        <taxon>Negativicutes</taxon>
        <taxon>Veillonellales</taxon>
        <taxon>Veillonellaceae</taxon>
        <taxon>Megasphaera</taxon>
    </lineage>
</organism>
<dbReference type="Gene3D" id="3.40.1010.10">
    <property type="entry name" value="Cobalt-precorrin-4 Transmethylase, Domain 1"/>
    <property type="match status" value="1"/>
</dbReference>
<dbReference type="Pfam" id="PF00590">
    <property type="entry name" value="TP_methylase"/>
    <property type="match status" value="1"/>
</dbReference>
<dbReference type="CDD" id="cd02440">
    <property type="entry name" value="AdoMet_MTases"/>
    <property type="match status" value="1"/>
</dbReference>
<evidence type="ECO:0000259" key="7">
    <source>
        <dbReference type="Pfam" id="PF13847"/>
    </source>
</evidence>
<dbReference type="SUPFAM" id="SSF53790">
    <property type="entry name" value="Tetrapyrrole methylase"/>
    <property type="match status" value="1"/>
</dbReference>
<evidence type="ECO:0000256" key="2">
    <source>
        <dbReference type="ARBA" id="ARBA00022573"/>
    </source>
</evidence>
<dbReference type="Gene3D" id="3.30.950.10">
    <property type="entry name" value="Methyltransferase, Cobalt-precorrin-4 Transmethylase, Domain 2"/>
    <property type="match status" value="1"/>
</dbReference>
<keyword evidence="9" id="KW-1185">Reference proteome</keyword>
<dbReference type="PANTHER" id="PTHR43182:SF1">
    <property type="entry name" value="COBALT-PRECORRIN-7 C(5)-METHYLTRANSFERASE"/>
    <property type="match status" value="1"/>
</dbReference>
<feature type="domain" description="Tetrapyrrole methylase" evidence="6">
    <location>
        <begin position="2"/>
        <end position="187"/>
    </location>
</feature>
<dbReference type="InterPro" id="IPR014776">
    <property type="entry name" value="4pyrrole_Mease_sub2"/>
</dbReference>
<name>A0ABV1CVX4_9FIRM</name>
<keyword evidence="4" id="KW-0808">Transferase</keyword>
<dbReference type="EMBL" id="JBBMEU010000028">
    <property type="protein sequence ID" value="MEQ2422300.1"/>
    <property type="molecule type" value="Genomic_DNA"/>
</dbReference>
<dbReference type="PANTHER" id="PTHR43182">
    <property type="entry name" value="COBALT-PRECORRIN-6B C(15)-METHYLTRANSFERASE (DECARBOXYLATING)"/>
    <property type="match status" value="1"/>
</dbReference>
<comment type="pathway">
    <text evidence="1">Cofactor biosynthesis; adenosylcobalamin biosynthesis.</text>
</comment>
<evidence type="ECO:0000256" key="3">
    <source>
        <dbReference type="ARBA" id="ARBA00022603"/>
    </source>
</evidence>
<reference evidence="8 9" key="1">
    <citation type="submission" date="2024-03" db="EMBL/GenBank/DDBJ databases">
        <title>Human intestinal bacterial collection.</title>
        <authorList>
            <person name="Pauvert C."/>
            <person name="Hitch T.C.A."/>
            <person name="Clavel T."/>
        </authorList>
    </citation>
    <scope>NUCLEOTIDE SEQUENCE [LARGE SCALE GENOMIC DNA]</scope>
    <source>
        <strain evidence="8 9">CLA-AA-H81</strain>
    </source>
</reference>
<dbReference type="InterPro" id="IPR025714">
    <property type="entry name" value="Methyltranfer_dom"/>
</dbReference>
<dbReference type="NCBIfam" id="TIGR02467">
    <property type="entry name" value="CbiE"/>
    <property type="match status" value="1"/>
</dbReference>
<evidence type="ECO:0000256" key="5">
    <source>
        <dbReference type="ARBA" id="ARBA00022691"/>
    </source>
</evidence>
<dbReference type="InterPro" id="IPR014777">
    <property type="entry name" value="4pyrrole_Mease_sub1"/>
</dbReference>
<evidence type="ECO:0000313" key="8">
    <source>
        <dbReference type="EMBL" id="MEQ2422300.1"/>
    </source>
</evidence>
<accession>A0ABV1CVX4</accession>
<sequence>MHVYIIGTGPGNPALLTGQAKAAIEASPILVGDKRMLAPFAASGKRLVATYRRDDICQLAASLSDEEGPMAILVSGDVGFFSLAALLTDIPGCTVTRIAGISSLVYFAAALQTTWNDAFIVSRHGRRESLVAAVRQHRKVFVLTGGSDSPAALCRELCQAGLDMVSVAIGCDLSYDNENILRGTAADFTDRPADSLAVMMVENEKARPWVRPVHGLPDEAFLRGKAPMTKQEIRSVVLSKLAPEADAVVCDIGAGTGSCTVELALQAPFGHVYAFEINEEALTVLQQNIGHFGLTNVTVVAGDASQTLKTLDIAPDYAFIGGTKGNLASILDDLYDKNEACRMVITAISLETLAAVTAYYAARNGYQLDITQVSAARSKRVGQHHLMMAQNPVYIMTAVRQDAGEA</sequence>
<evidence type="ECO:0000313" key="9">
    <source>
        <dbReference type="Proteomes" id="UP001433088"/>
    </source>
</evidence>
<evidence type="ECO:0000259" key="6">
    <source>
        <dbReference type="Pfam" id="PF00590"/>
    </source>
</evidence>
<dbReference type="InterPro" id="IPR012818">
    <property type="entry name" value="CbiE"/>
</dbReference>
<keyword evidence="5" id="KW-0949">S-adenosyl-L-methionine</keyword>
<dbReference type="Gene3D" id="3.40.50.150">
    <property type="entry name" value="Vaccinia Virus protein VP39"/>
    <property type="match status" value="1"/>
</dbReference>
<dbReference type="InterPro" id="IPR029063">
    <property type="entry name" value="SAM-dependent_MTases_sf"/>
</dbReference>
<dbReference type="Proteomes" id="UP001433088">
    <property type="component" value="Unassembled WGS sequence"/>
</dbReference>
<evidence type="ECO:0000256" key="1">
    <source>
        <dbReference type="ARBA" id="ARBA00004953"/>
    </source>
</evidence>
<dbReference type="InterPro" id="IPR000878">
    <property type="entry name" value="4pyrrol_Mease"/>
</dbReference>
<dbReference type="NCBIfam" id="TIGR02469">
    <property type="entry name" value="CbiT"/>
    <property type="match status" value="1"/>
</dbReference>
<comment type="caution">
    <text evidence="8">The sequence shown here is derived from an EMBL/GenBank/DDBJ whole genome shotgun (WGS) entry which is preliminary data.</text>
</comment>
<dbReference type="CDD" id="cd11644">
    <property type="entry name" value="Precorrin-6Y-MT"/>
    <property type="match status" value="1"/>
</dbReference>
<keyword evidence="3" id="KW-0489">Methyltransferase</keyword>
<dbReference type="InterPro" id="IPR035996">
    <property type="entry name" value="4pyrrol_Methylase_sf"/>
</dbReference>
<protein>
    <submittedName>
        <fullName evidence="8">Bifunctional cobalt-precorrin-7 (C(5))-methyltransferase/cobalt-precorrin-6B (C(15))-methyltransferase</fullName>
    </submittedName>
</protein>
<dbReference type="RefSeq" id="WP_020309850.1">
    <property type="nucleotide sequence ID" value="NZ_JBBMEU010000028.1"/>
</dbReference>
<evidence type="ECO:0000256" key="4">
    <source>
        <dbReference type="ARBA" id="ARBA00022679"/>
    </source>
</evidence>
<dbReference type="InterPro" id="IPR014008">
    <property type="entry name" value="Cbl_synth_MTase_CbiT"/>
</dbReference>
<gene>
    <name evidence="8" type="ORF">WMO23_06080</name>
</gene>
<dbReference type="Pfam" id="PF13847">
    <property type="entry name" value="Methyltransf_31"/>
    <property type="match status" value="1"/>
</dbReference>
<dbReference type="InterPro" id="IPR050714">
    <property type="entry name" value="Cobalamin_biosynth_MTase"/>
</dbReference>
<dbReference type="SUPFAM" id="SSF53335">
    <property type="entry name" value="S-adenosyl-L-methionine-dependent methyltransferases"/>
    <property type="match status" value="1"/>
</dbReference>
<keyword evidence="2" id="KW-0169">Cobalamin biosynthesis</keyword>
<proteinExistence type="predicted"/>